<dbReference type="SUPFAM" id="SSF48452">
    <property type="entry name" value="TPR-like"/>
    <property type="match status" value="1"/>
</dbReference>
<dbReference type="Proteomes" id="UP000007887">
    <property type="component" value="Chromosome"/>
</dbReference>
<dbReference type="HOGENOM" id="CLU_069611_0_0_9"/>
<proteinExistence type="predicted"/>
<dbReference type="PATRIC" id="fig|927704.6.peg.1609"/>
<protein>
    <submittedName>
        <fullName evidence="3">Uncharacterized protein</fullName>
    </submittedName>
</protein>
<dbReference type="RefSeq" id="WP_014424696.1">
    <property type="nucleotide sequence ID" value="NC_017068.1"/>
</dbReference>
<dbReference type="OrthoDB" id="1998276at2"/>
<dbReference type="AlphaFoldDB" id="I0GR74"/>
<dbReference type="eggNOG" id="COG0457">
    <property type="taxonomic scope" value="Bacteria"/>
</dbReference>
<keyword evidence="1" id="KW-0802">TPR repeat</keyword>
<evidence type="ECO:0000313" key="4">
    <source>
        <dbReference type="Proteomes" id="UP000007887"/>
    </source>
</evidence>
<dbReference type="EMBL" id="AP012292">
    <property type="protein sequence ID" value="BAL83261.1"/>
    <property type="molecule type" value="Genomic_DNA"/>
</dbReference>
<evidence type="ECO:0000256" key="1">
    <source>
        <dbReference type="PROSITE-ProRule" id="PRU00339"/>
    </source>
</evidence>
<name>I0GR74_SELRL</name>
<dbReference type="InterPro" id="IPR011990">
    <property type="entry name" value="TPR-like_helical_dom_sf"/>
</dbReference>
<gene>
    <name evidence="3" type="ordered locus">SELR_15530</name>
</gene>
<dbReference type="PROSITE" id="PS50005">
    <property type="entry name" value="TPR"/>
    <property type="match status" value="1"/>
</dbReference>
<feature type="repeat" description="TPR" evidence="1">
    <location>
        <begin position="87"/>
        <end position="120"/>
    </location>
</feature>
<feature type="coiled-coil region" evidence="2">
    <location>
        <begin position="14"/>
        <end position="47"/>
    </location>
</feature>
<evidence type="ECO:0000256" key="2">
    <source>
        <dbReference type="SAM" id="Coils"/>
    </source>
</evidence>
<dbReference type="Gene3D" id="1.25.40.10">
    <property type="entry name" value="Tetratricopeptide repeat domain"/>
    <property type="match status" value="1"/>
</dbReference>
<dbReference type="KEGG" id="sri:SELR_15530"/>
<keyword evidence="2" id="KW-0175">Coiled coil</keyword>
<evidence type="ECO:0000313" key="3">
    <source>
        <dbReference type="EMBL" id="BAL83261.1"/>
    </source>
</evidence>
<sequence>MNKNMQNGVLTKEINEILTQAVELAQNKKAAEAEAALKAEIDKVEQLNLYNDGHADYYDFNTLMEMVMFQTQHPEIQPVADVEEPLNRLYAMYGSILLEQGKLDEAEEALAIAMDWNPMSAAIAFEHAEIFKQKKDWEKFKELTVAVFPIAYKRKEIAHCYRNLGYYFVEKQMWDEAVGCYLLSMSFADAEGRYQAELELKYIHEETEGQAQRPSIGALRSYGEKYGFPVGPDAKIIETAMQYGKSMLANKKYEHANYFLDIAYKLTENKELKELLDKINAQVTANHKA</sequence>
<accession>I0GR74</accession>
<dbReference type="InterPro" id="IPR019734">
    <property type="entry name" value="TPR_rpt"/>
</dbReference>
<organism evidence="3 4">
    <name type="scientific">Selenomonas ruminantium subsp. lactilytica (strain NBRC 103574 / TAM6421)</name>
    <dbReference type="NCBI Taxonomy" id="927704"/>
    <lineage>
        <taxon>Bacteria</taxon>
        <taxon>Bacillati</taxon>
        <taxon>Bacillota</taxon>
        <taxon>Negativicutes</taxon>
        <taxon>Selenomonadales</taxon>
        <taxon>Selenomonadaceae</taxon>
        <taxon>Selenomonas</taxon>
    </lineage>
</organism>
<reference evidence="3 4" key="1">
    <citation type="submission" date="2011-10" db="EMBL/GenBank/DDBJ databases">
        <title>Whole genome sequence of Selenomonas ruminantium subsp. lactilytica TAM6421.</title>
        <authorList>
            <person name="Oguchi A."/>
            <person name="Ankai A."/>
            <person name="Kaneko J."/>
            <person name="Yamada-Narita S."/>
            <person name="Fukui S."/>
            <person name="Takahashi M."/>
            <person name="Onodera T."/>
            <person name="Kojima S."/>
            <person name="Fushimi T."/>
            <person name="Abe N."/>
            <person name="Kamio Y."/>
            <person name="Yamazaki S."/>
            <person name="Fujita N."/>
        </authorList>
    </citation>
    <scope>NUCLEOTIDE SEQUENCE [LARGE SCALE GENOMIC DNA]</scope>
    <source>
        <strain evidence="4">NBRC 103574 / TAM6421</strain>
    </source>
</reference>